<keyword evidence="3" id="KW-1185">Reference proteome</keyword>
<reference evidence="2 3" key="1">
    <citation type="journal article" date="2013" name="Genome Announc.">
        <title>First draft genome sequence from a member of the genus agrococcus, isolated from modern microbialites.</title>
        <authorList>
            <person name="White R.A.III."/>
            <person name="Grassa C.J."/>
            <person name="Suttle C.A."/>
        </authorList>
    </citation>
    <scope>NUCLEOTIDE SEQUENCE [LARGE SCALE GENOMIC DNA]</scope>
    <source>
        <strain evidence="2 3">RW1</strain>
    </source>
</reference>
<evidence type="ECO:0000256" key="1">
    <source>
        <dbReference type="SAM" id="MobiDB-lite"/>
    </source>
</evidence>
<accession>U1MR98</accession>
<feature type="region of interest" description="Disordered" evidence="1">
    <location>
        <begin position="1"/>
        <end position="28"/>
    </location>
</feature>
<name>U1MR98_9MICO</name>
<gene>
    <name evidence="2" type="ORF">L332_01755</name>
</gene>
<proteinExistence type="predicted"/>
<sequence>MHVQPPLAGDEHFKRRQRPPAWPDPARGYGTSMLKAIARAQRDCPHDGVRRPADPYSDRDVCALCALVLPLSPLPDVDLHDASDDLAWAVAFHRRPPTMPGVLALVELSRRVRRADASWAVSVFGRELQALRELGMTPASYLGE</sequence>
<dbReference type="Proteomes" id="UP000016462">
    <property type="component" value="Unassembled WGS sequence"/>
</dbReference>
<dbReference type="RefSeq" id="WP_021011557.1">
    <property type="nucleotide sequence ID" value="NZ_ASHR01000036.1"/>
</dbReference>
<comment type="caution">
    <text evidence="2">The sequence shown here is derived from an EMBL/GenBank/DDBJ whole genome shotgun (WGS) entry which is preliminary data.</text>
</comment>
<dbReference type="OrthoDB" id="5111159at2"/>
<protein>
    <submittedName>
        <fullName evidence="2">Uncharacterized protein</fullName>
    </submittedName>
</protein>
<organism evidence="2 3">
    <name type="scientific">Agrococcus pavilionensis RW1</name>
    <dbReference type="NCBI Taxonomy" id="1330458"/>
    <lineage>
        <taxon>Bacteria</taxon>
        <taxon>Bacillati</taxon>
        <taxon>Actinomycetota</taxon>
        <taxon>Actinomycetes</taxon>
        <taxon>Micrococcales</taxon>
        <taxon>Microbacteriaceae</taxon>
        <taxon>Agrococcus</taxon>
    </lineage>
</organism>
<evidence type="ECO:0000313" key="3">
    <source>
        <dbReference type="Proteomes" id="UP000016462"/>
    </source>
</evidence>
<evidence type="ECO:0000313" key="2">
    <source>
        <dbReference type="EMBL" id="ERG63180.1"/>
    </source>
</evidence>
<dbReference type="EMBL" id="ASHR01000036">
    <property type="protein sequence ID" value="ERG63180.1"/>
    <property type="molecule type" value="Genomic_DNA"/>
</dbReference>
<dbReference type="AlphaFoldDB" id="U1MR98"/>